<sequence>MAFRFTRLDGKDRHHLRPGINPLPDDGDGHGVQLEAVLNYKVTNLFKIGRCQCAASTGTAHFEETPLGGRPKELHWEAERYGVFVQAGLKFN</sequence>
<dbReference type="InterPro" id="IPR020080">
    <property type="entry name" value="OM_adhesin/peptidase_omptin"/>
</dbReference>
<evidence type="ECO:0000256" key="1">
    <source>
        <dbReference type="SAM" id="MobiDB-lite"/>
    </source>
</evidence>
<feature type="region of interest" description="Disordered" evidence="1">
    <location>
        <begin position="1"/>
        <end position="28"/>
    </location>
</feature>
<keyword evidence="3" id="KW-1185">Reference proteome</keyword>
<comment type="caution">
    <text evidence="2">The sequence shown here is derived from an EMBL/GenBank/DDBJ whole genome shotgun (WGS) entry which is preliminary data.</text>
</comment>
<evidence type="ECO:0000313" key="2">
    <source>
        <dbReference type="EMBL" id="MET3583551.1"/>
    </source>
</evidence>
<dbReference type="RefSeq" id="WP_263806786.1">
    <property type="nucleotide sequence ID" value="NZ_JBEPMC010000019.1"/>
</dbReference>
<accession>A0ABV2GZ39</accession>
<name>A0ABV2GZ39_9HYPH</name>
<organism evidence="2 3">
    <name type="scientific">Mesorhizobium robiniae</name>
    <dbReference type="NCBI Taxonomy" id="559315"/>
    <lineage>
        <taxon>Bacteria</taxon>
        <taxon>Pseudomonadati</taxon>
        <taxon>Pseudomonadota</taxon>
        <taxon>Alphaproteobacteria</taxon>
        <taxon>Hyphomicrobiales</taxon>
        <taxon>Phyllobacteriaceae</taxon>
        <taxon>Mesorhizobium</taxon>
    </lineage>
</organism>
<protein>
    <submittedName>
        <fullName evidence="2">Uncharacterized protein</fullName>
    </submittedName>
</protein>
<feature type="compositionally biased region" description="Basic and acidic residues" evidence="1">
    <location>
        <begin position="1"/>
        <end position="12"/>
    </location>
</feature>
<evidence type="ECO:0000313" key="3">
    <source>
        <dbReference type="Proteomes" id="UP001549204"/>
    </source>
</evidence>
<dbReference type="EMBL" id="JBEPMC010000019">
    <property type="protein sequence ID" value="MET3583551.1"/>
    <property type="molecule type" value="Genomic_DNA"/>
</dbReference>
<gene>
    <name evidence="2" type="ORF">ABID19_006616</name>
</gene>
<dbReference type="SUPFAM" id="SSF69917">
    <property type="entry name" value="OMPT-like"/>
    <property type="match status" value="1"/>
</dbReference>
<proteinExistence type="predicted"/>
<reference evidence="2 3" key="1">
    <citation type="submission" date="2024-06" db="EMBL/GenBank/DDBJ databases">
        <title>Genomic Encyclopedia of Type Strains, Phase IV (KMG-IV): sequencing the most valuable type-strain genomes for metagenomic binning, comparative biology and taxonomic classification.</title>
        <authorList>
            <person name="Goeker M."/>
        </authorList>
    </citation>
    <scope>NUCLEOTIDE SEQUENCE [LARGE SCALE GENOMIC DNA]</scope>
    <source>
        <strain evidence="2 3">DSM 100022</strain>
    </source>
</reference>
<dbReference type="Proteomes" id="UP001549204">
    <property type="component" value="Unassembled WGS sequence"/>
</dbReference>